<dbReference type="GO" id="GO:0006950">
    <property type="term" value="P:response to stress"/>
    <property type="evidence" value="ECO:0007669"/>
    <property type="project" value="TreeGrafter"/>
</dbReference>
<dbReference type="InterPro" id="IPR036390">
    <property type="entry name" value="WH_DNA-bd_sf"/>
</dbReference>
<feature type="domain" description="HTH marR-type" evidence="1">
    <location>
        <begin position="17"/>
        <end position="149"/>
    </location>
</feature>
<dbReference type="SUPFAM" id="SSF46785">
    <property type="entry name" value="Winged helix' DNA-binding domain"/>
    <property type="match status" value="1"/>
</dbReference>
<dbReference type="InterPro" id="IPR036388">
    <property type="entry name" value="WH-like_DNA-bd_sf"/>
</dbReference>
<dbReference type="InterPro" id="IPR039422">
    <property type="entry name" value="MarR/SlyA-like"/>
</dbReference>
<dbReference type="PANTHER" id="PTHR33164">
    <property type="entry name" value="TRANSCRIPTIONAL REGULATOR, MARR FAMILY"/>
    <property type="match status" value="1"/>
</dbReference>
<dbReference type="PANTHER" id="PTHR33164:SF99">
    <property type="entry name" value="MARR FAMILY REGULATORY PROTEIN"/>
    <property type="match status" value="1"/>
</dbReference>
<gene>
    <name evidence="2" type="ORF">Gocc_0365</name>
</gene>
<reference evidence="3" key="2">
    <citation type="journal article" date="2019" name="MicrobiologyOpen">
        <title>High-quality draft genome sequence of Gaiella occulta isolated from a 150 meter deep mineral water borehole and comparison with the genome sequences of other deep-branching lineages of the phylum Actinobacteria.</title>
        <authorList>
            <person name="Severino R."/>
            <person name="Froufe H.J.C."/>
            <person name="Barroso C."/>
            <person name="Albuquerque L."/>
            <person name="Lobo-da-Cunha A."/>
            <person name="da Costa M.S."/>
            <person name="Egas C."/>
        </authorList>
    </citation>
    <scope>NUCLEOTIDE SEQUENCE [LARGE SCALE GENOMIC DNA]</scope>
    <source>
        <strain evidence="3">F2-233</strain>
    </source>
</reference>
<evidence type="ECO:0000313" key="2">
    <source>
        <dbReference type="EMBL" id="RDI75946.1"/>
    </source>
</evidence>
<sequence length="154" mass="17158">MQTLSLNGLTPAELGAWRGLLRVHAQLVRELDRELQEEHGLPLHAYEVLLVLERSPGARLRMSELADAVLLSQSGLTRLVDRLARDGLVERSRCADDRRGLLAHLTAAGRARLAQARPTHLRGVRERFLAHLDETTLRELAAVWERVLPGAASE</sequence>
<protein>
    <submittedName>
        <fullName evidence="2">Transcriptional regulator</fullName>
    </submittedName>
</protein>
<dbReference type="RefSeq" id="WP_114794818.1">
    <property type="nucleotide sequence ID" value="NZ_QQZY01000001.1"/>
</dbReference>
<accession>A0A7M2Z0K6</accession>
<dbReference type="Gene3D" id="1.10.10.10">
    <property type="entry name" value="Winged helix-like DNA-binding domain superfamily/Winged helix DNA-binding domain"/>
    <property type="match status" value="1"/>
</dbReference>
<dbReference type="InterPro" id="IPR000835">
    <property type="entry name" value="HTH_MarR-typ"/>
</dbReference>
<dbReference type="PRINTS" id="PR00598">
    <property type="entry name" value="HTHMARR"/>
</dbReference>
<dbReference type="Proteomes" id="UP000254134">
    <property type="component" value="Unassembled WGS sequence"/>
</dbReference>
<evidence type="ECO:0000259" key="1">
    <source>
        <dbReference type="PROSITE" id="PS50995"/>
    </source>
</evidence>
<evidence type="ECO:0000313" key="3">
    <source>
        <dbReference type="Proteomes" id="UP000254134"/>
    </source>
</evidence>
<reference evidence="2 3" key="1">
    <citation type="submission" date="2018-07" db="EMBL/GenBank/DDBJ databases">
        <title>High-quality-draft genome sequence of Gaiella occulta.</title>
        <authorList>
            <person name="Severino R."/>
            <person name="Froufe H.J.C."/>
            <person name="Rainey F.A."/>
            <person name="Barroso C."/>
            <person name="Albuquerque L."/>
            <person name="Lobo-Da-Cunha A."/>
            <person name="Da Costa M.S."/>
            <person name="Egas C."/>
        </authorList>
    </citation>
    <scope>NUCLEOTIDE SEQUENCE [LARGE SCALE GENOMIC DNA]</scope>
    <source>
        <strain evidence="2 3">F2-233</strain>
    </source>
</reference>
<dbReference type="GO" id="GO:0003700">
    <property type="term" value="F:DNA-binding transcription factor activity"/>
    <property type="evidence" value="ECO:0007669"/>
    <property type="project" value="InterPro"/>
</dbReference>
<dbReference type="EMBL" id="QQZY01000001">
    <property type="protein sequence ID" value="RDI75946.1"/>
    <property type="molecule type" value="Genomic_DNA"/>
</dbReference>
<proteinExistence type="predicted"/>
<organism evidence="2 3">
    <name type="scientific">Gaiella occulta</name>
    <dbReference type="NCBI Taxonomy" id="1002870"/>
    <lineage>
        <taxon>Bacteria</taxon>
        <taxon>Bacillati</taxon>
        <taxon>Actinomycetota</taxon>
        <taxon>Thermoleophilia</taxon>
        <taxon>Gaiellales</taxon>
        <taxon>Gaiellaceae</taxon>
        <taxon>Gaiella</taxon>
    </lineage>
</organism>
<dbReference type="PROSITE" id="PS50995">
    <property type="entry name" value="HTH_MARR_2"/>
    <property type="match status" value="1"/>
</dbReference>
<dbReference type="Pfam" id="PF12802">
    <property type="entry name" value="MarR_2"/>
    <property type="match status" value="1"/>
</dbReference>
<dbReference type="SMART" id="SM00347">
    <property type="entry name" value="HTH_MARR"/>
    <property type="match status" value="1"/>
</dbReference>
<keyword evidence="3" id="KW-1185">Reference proteome</keyword>
<dbReference type="AlphaFoldDB" id="A0A7M2Z0K6"/>
<comment type="caution">
    <text evidence="2">The sequence shown here is derived from an EMBL/GenBank/DDBJ whole genome shotgun (WGS) entry which is preliminary data.</text>
</comment>
<name>A0A7M2Z0K6_9ACTN</name>
<dbReference type="OrthoDB" id="5432081at2"/>